<feature type="coiled-coil region" evidence="1">
    <location>
        <begin position="98"/>
        <end position="125"/>
    </location>
</feature>
<dbReference type="Proteomes" id="UP001355206">
    <property type="component" value="Unassembled WGS sequence"/>
</dbReference>
<evidence type="ECO:0000256" key="1">
    <source>
        <dbReference type="SAM" id="Coils"/>
    </source>
</evidence>
<proteinExistence type="predicted"/>
<sequence>MGEVRITRRPDPHAELGYECPECKAWSPVSMWKETEVGCEDCGDHRARLCPLCEECIDEVFTEFEEPAHFLEAEARKAGRLPGMPTPDEQVGHLKLFLAASDDRLRKAQAEAAAAKREAADMRAAWLRAVGARLLFRPDLLTALEETTRDMRLHLDELDADEAGATLIAMEAEYGPHVPAVIEEDA</sequence>
<accession>A0ABU7TMF7</accession>
<name>A0ABU7TMF7_9HYPH</name>
<comment type="caution">
    <text evidence="2">The sequence shown here is derived from an EMBL/GenBank/DDBJ whole genome shotgun (WGS) entry which is preliminary data.</text>
</comment>
<keyword evidence="3" id="KW-1185">Reference proteome</keyword>
<protein>
    <submittedName>
        <fullName evidence="2">Uncharacterized protein</fullName>
    </submittedName>
</protein>
<evidence type="ECO:0000313" key="2">
    <source>
        <dbReference type="EMBL" id="MEE7490661.1"/>
    </source>
</evidence>
<evidence type="ECO:0000313" key="3">
    <source>
        <dbReference type="Proteomes" id="UP001355206"/>
    </source>
</evidence>
<organism evidence="2 3">
    <name type="scientific">Methylobacterium oryzae</name>
    <dbReference type="NCBI Taxonomy" id="334852"/>
    <lineage>
        <taxon>Bacteria</taxon>
        <taxon>Pseudomonadati</taxon>
        <taxon>Pseudomonadota</taxon>
        <taxon>Alphaproteobacteria</taxon>
        <taxon>Hyphomicrobiales</taxon>
        <taxon>Methylobacteriaceae</taxon>
        <taxon>Methylobacterium</taxon>
    </lineage>
</organism>
<dbReference type="EMBL" id="MLCA01000002">
    <property type="protein sequence ID" value="MEE7490661.1"/>
    <property type="molecule type" value="Genomic_DNA"/>
</dbReference>
<keyword evidence="1" id="KW-0175">Coiled coil</keyword>
<dbReference type="RefSeq" id="WP_091778642.1">
    <property type="nucleotide sequence ID" value="NZ_MLCA01000002.1"/>
</dbReference>
<gene>
    <name evidence="2" type="ORF">MOTC310_09310</name>
</gene>
<reference evidence="2 3" key="1">
    <citation type="journal article" date="2012" name="Genet. Mol. Biol.">
        <title>Analysis of 16S rRNA and mxaF genes revealing insights into Methylobacterium niche-specific plant association.</title>
        <authorList>
            <person name="Dourado M.N."/>
            <person name="Andreote F.D."/>
            <person name="Dini-Andreote F."/>
            <person name="Conti R."/>
            <person name="Araujo J.M."/>
            <person name="Araujo W.L."/>
        </authorList>
    </citation>
    <scope>NUCLEOTIDE SEQUENCE [LARGE SCALE GENOMIC DNA]</scope>
    <source>
        <strain evidence="2 3">TC3-10</strain>
    </source>
</reference>